<name>A0AAV9B983_ACOGR</name>
<reference evidence="2" key="2">
    <citation type="submission" date="2023-06" db="EMBL/GenBank/DDBJ databases">
        <authorList>
            <person name="Ma L."/>
            <person name="Liu K.-W."/>
            <person name="Li Z."/>
            <person name="Hsiao Y.-Y."/>
            <person name="Qi Y."/>
            <person name="Fu T."/>
            <person name="Tang G."/>
            <person name="Zhang D."/>
            <person name="Sun W.-H."/>
            <person name="Liu D.-K."/>
            <person name="Li Y."/>
            <person name="Chen G.-Z."/>
            <person name="Liu X.-D."/>
            <person name="Liao X.-Y."/>
            <person name="Jiang Y.-T."/>
            <person name="Yu X."/>
            <person name="Hao Y."/>
            <person name="Huang J."/>
            <person name="Zhao X.-W."/>
            <person name="Ke S."/>
            <person name="Chen Y.-Y."/>
            <person name="Wu W.-L."/>
            <person name="Hsu J.-L."/>
            <person name="Lin Y.-F."/>
            <person name="Huang M.-D."/>
            <person name="Li C.-Y."/>
            <person name="Huang L."/>
            <person name="Wang Z.-W."/>
            <person name="Zhao X."/>
            <person name="Zhong W.-Y."/>
            <person name="Peng D.-H."/>
            <person name="Ahmad S."/>
            <person name="Lan S."/>
            <person name="Zhang J.-S."/>
            <person name="Tsai W.-C."/>
            <person name="Van De Peer Y."/>
            <person name="Liu Z.-J."/>
        </authorList>
    </citation>
    <scope>NUCLEOTIDE SEQUENCE</scope>
    <source>
        <strain evidence="2">SCP</strain>
        <tissue evidence="2">Leaves</tissue>
    </source>
</reference>
<dbReference type="AlphaFoldDB" id="A0AAV9B983"/>
<keyword evidence="3" id="KW-1185">Reference proteome</keyword>
<accession>A0AAV9B983</accession>
<reference evidence="2" key="1">
    <citation type="journal article" date="2023" name="Nat. Commun.">
        <title>Diploid and tetraploid genomes of Acorus and the evolution of monocots.</title>
        <authorList>
            <person name="Ma L."/>
            <person name="Liu K.W."/>
            <person name="Li Z."/>
            <person name="Hsiao Y.Y."/>
            <person name="Qi Y."/>
            <person name="Fu T."/>
            <person name="Tang G.D."/>
            <person name="Zhang D."/>
            <person name="Sun W.H."/>
            <person name="Liu D.K."/>
            <person name="Li Y."/>
            <person name="Chen G.Z."/>
            <person name="Liu X.D."/>
            <person name="Liao X.Y."/>
            <person name="Jiang Y.T."/>
            <person name="Yu X."/>
            <person name="Hao Y."/>
            <person name="Huang J."/>
            <person name="Zhao X.W."/>
            <person name="Ke S."/>
            <person name="Chen Y.Y."/>
            <person name="Wu W.L."/>
            <person name="Hsu J.L."/>
            <person name="Lin Y.F."/>
            <person name="Huang M.D."/>
            <person name="Li C.Y."/>
            <person name="Huang L."/>
            <person name="Wang Z.W."/>
            <person name="Zhao X."/>
            <person name="Zhong W.Y."/>
            <person name="Peng D.H."/>
            <person name="Ahmad S."/>
            <person name="Lan S."/>
            <person name="Zhang J.S."/>
            <person name="Tsai W.C."/>
            <person name="Van de Peer Y."/>
            <person name="Liu Z.J."/>
        </authorList>
    </citation>
    <scope>NUCLEOTIDE SEQUENCE</scope>
    <source>
        <strain evidence="2">SCP</strain>
    </source>
</reference>
<evidence type="ECO:0000313" key="3">
    <source>
        <dbReference type="Proteomes" id="UP001179952"/>
    </source>
</evidence>
<comment type="caution">
    <text evidence="2">The sequence shown here is derived from an EMBL/GenBank/DDBJ whole genome shotgun (WGS) entry which is preliminary data.</text>
</comment>
<organism evidence="2 3">
    <name type="scientific">Acorus gramineus</name>
    <name type="common">Dwarf sweet flag</name>
    <dbReference type="NCBI Taxonomy" id="55184"/>
    <lineage>
        <taxon>Eukaryota</taxon>
        <taxon>Viridiplantae</taxon>
        <taxon>Streptophyta</taxon>
        <taxon>Embryophyta</taxon>
        <taxon>Tracheophyta</taxon>
        <taxon>Spermatophyta</taxon>
        <taxon>Magnoliopsida</taxon>
        <taxon>Liliopsida</taxon>
        <taxon>Acoraceae</taxon>
        <taxon>Acorus</taxon>
    </lineage>
</organism>
<dbReference type="EMBL" id="JAUJYN010000004">
    <property type="protein sequence ID" value="KAK1272920.1"/>
    <property type="molecule type" value="Genomic_DNA"/>
</dbReference>
<proteinExistence type="predicted"/>
<protein>
    <submittedName>
        <fullName evidence="2">Uncharacterized protein</fullName>
    </submittedName>
</protein>
<gene>
    <name evidence="2" type="ORF">QJS04_geneDACA012420</name>
</gene>
<dbReference type="Proteomes" id="UP001179952">
    <property type="component" value="Unassembled WGS sequence"/>
</dbReference>
<feature type="region of interest" description="Disordered" evidence="1">
    <location>
        <begin position="1"/>
        <end position="21"/>
    </location>
</feature>
<evidence type="ECO:0000313" key="2">
    <source>
        <dbReference type="EMBL" id="KAK1272920.1"/>
    </source>
</evidence>
<evidence type="ECO:0000256" key="1">
    <source>
        <dbReference type="SAM" id="MobiDB-lite"/>
    </source>
</evidence>
<sequence length="64" mass="6661">MSGAAGIVGNAATRSGKPSDNRIVHIKHGAEVMGGTKGGRAGAQAPPRFQQIYAWTAKTTLRQQ</sequence>